<dbReference type="EMBL" id="KB822697">
    <property type="protein sequence ID" value="ETI27809.1"/>
    <property type="molecule type" value="Genomic_DNA"/>
</dbReference>
<proteinExistence type="predicted"/>
<accession>V9DLM0</accession>
<gene>
    <name evidence="1" type="ORF">G647_00258</name>
</gene>
<dbReference type="GeneID" id="19978751"/>
<dbReference type="VEuPathDB" id="FungiDB:G647_00258"/>
<dbReference type="AlphaFoldDB" id="V9DLM0"/>
<name>V9DLM0_9EURO</name>
<evidence type="ECO:0000313" key="2">
    <source>
        <dbReference type="Proteomes" id="UP000030678"/>
    </source>
</evidence>
<dbReference type="RefSeq" id="XP_008721883.1">
    <property type="nucleotide sequence ID" value="XM_008723661.1"/>
</dbReference>
<dbReference type="Proteomes" id="UP000030678">
    <property type="component" value="Unassembled WGS sequence"/>
</dbReference>
<protein>
    <recommendedName>
        <fullName evidence="3">Clr5 domain-containing protein</fullName>
    </recommendedName>
</protein>
<evidence type="ECO:0000313" key="1">
    <source>
        <dbReference type="EMBL" id="ETI27809.1"/>
    </source>
</evidence>
<organism evidence="1 2">
    <name type="scientific">Cladophialophora carrionii CBS 160.54</name>
    <dbReference type="NCBI Taxonomy" id="1279043"/>
    <lineage>
        <taxon>Eukaryota</taxon>
        <taxon>Fungi</taxon>
        <taxon>Dikarya</taxon>
        <taxon>Ascomycota</taxon>
        <taxon>Pezizomycotina</taxon>
        <taxon>Eurotiomycetes</taxon>
        <taxon>Chaetothyriomycetidae</taxon>
        <taxon>Chaetothyriales</taxon>
        <taxon>Herpotrichiellaceae</taxon>
        <taxon>Cladophialophora</taxon>
    </lineage>
</organism>
<reference evidence="1 2" key="1">
    <citation type="submission" date="2013-03" db="EMBL/GenBank/DDBJ databases">
        <title>The Genome Sequence of Cladophialophora carrionii CBS 160.54.</title>
        <authorList>
            <consortium name="The Broad Institute Genomics Platform"/>
            <person name="Cuomo C."/>
            <person name="de Hoog S."/>
            <person name="Gorbushina A."/>
            <person name="Walker B."/>
            <person name="Young S.K."/>
            <person name="Zeng Q."/>
            <person name="Gargeya S."/>
            <person name="Fitzgerald M."/>
            <person name="Haas B."/>
            <person name="Abouelleil A."/>
            <person name="Allen A.W."/>
            <person name="Alvarado L."/>
            <person name="Arachchi H.M."/>
            <person name="Berlin A.M."/>
            <person name="Chapman S.B."/>
            <person name="Gainer-Dewar J."/>
            <person name="Goldberg J."/>
            <person name="Griggs A."/>
            <person name="Gujja S."/>
            <person name="Hansen M."/>
            <person name="Howarth C."/>
            <person name="Imamovic A."/>
            <person name="Ireland A."/>
            <person name="Larimer J."/>
            <person name="McCowan C."/>
            <person name="Murphy C."/>
            <person name="Pearson M."/>
            <person name="Poon T.W."/>
            <person name="Priest M."/>
            <person name="Roberts A."/>
            <person name="Saif S."/>
            <person name="Shea T."/>
            <person name="Sisk P."/>
            <person name="Sykes S."/>
            <person name="Wortman J."/>
            <person name="Nusbaum C."/>
            <person name="Birren B."/>
        </authorList>
    </citation>
    <scope>NUCLEOTIDE SEQUENCE [LARGE SCALE GENOMIC DNA]</scope>
    <source>
        <strain evidence="1 2">CBS 160.54</strain>
    </source>
</reference>
<sequence length="655" mass="74508">MSRLSSHTHTSIRAGRVAVKTVTRKKGPSADEWALVEPLLEVWYIQEERSQKEILELLAGRHGLVVKPNVLKTRLSKLKLRKNDTKEEREAAVAHLKQCVDLGVTAPLDIKINGKHPHWDRVYRHGRKESGIESSWLQKGSEWHVQVSRLCLKATPVDHHSEMALLEVKSYWSTVLTQPVRAVSPKSKQDNNKTLPDPSTLRIGFLTGLRLLNKGQEESGQREFRRTRGEASKVFEMQEPDLTKEILSLFSARAWTLHPAEFLSVAEFLRGLSIEYLGLQHPVSRMLDAFVALVAAGTLEAFEVIPEQALKVMVDLADTEKSRVKLESSYLHSVEVDLINKVRSRLGPVAVRKLIQKKFSHYRSTLGDRSRHTLSMRMDLALTHLDEAKGIDGQEKPDEKRIAERKGEEILSKIVAQGEKYPADRYRIGSYLVAAQELARYYFAQQEFPNAHKYYVRAVIWATEKLGKHHSYTSLLLTELRALRKLVRLGMVDVPAAEEELWQTHIGKTIPGEVNEAVDWEPYHADIDLDDNLELAEHENTPQNEIDATPKLLDQSQRQMYEGSSSQVQDDVQLEGLDYRDYQDFEPDYMQPAGSSFPGDLDVLDHDLSGDAYFASQMTFESLLKASEQDMLEFLPADPSHDLSWLEDIDGRLEA</sequence>
<dbReference type="OrthoDB" id="539213at2759"/>
<evidence type="ECO:0008006" key="3">
    <source>
        <dbReference type="Google" id="ProtNLM"/>
    </source>
</evidence>
<dbReference type="HOGENOM" id="CLU_026922_0_0_1"/>